<feature type="transmembrane region" description="Helical" evidence="1">
    <location>
        <begin position="47"/>
        <end position="69"/>
    </location>
</feature>
<keyword evidence="1" id="KW-0812">Transmembrane</keyword>
<proteinExistence type="predicted"/>
<gene>
    <name evidence="2" type="ORF">FSB_LOCUS7267</name>
</gene>
<sequence>MARANPSSYMADLELLFGLPCEPRSRRCFSSPVSGSSTSYRESRNSVFALVSWLPSPSWIAQGCLYWPLKPPWLASLTNGIESCCRGGGGGVSLLFTPFSFILCLHFDLVLIVRLGHRGARICSGHGGHGSELERERDEGLT</sequence>
<dbReference type="AlphaFoldDB" id="A0A2N9EX17"/>
<reference evidence="2" key="1">
    <citation type="submission" date="2018-02" db="EMBL/GenBank/DDBJ databases">
        <authorList>
            <person name="Cohen D.B."/>
            <person name="Kent A.D."/>
        </authorList>
    </citation>
    <scope>NUCLEOTIDE SEQUENCE</scope>
</reference>
<feature type="transmembrane region" description="Helical" evidence="1">
    <location>
        <begin position="89"/>
        <end position="112"/>
    </location>
</feature>
<keyword evidence="1" id="KW-1133">Transmembrane helix</keyword>
<organism evidence="2">
    <name type="scientific">Fagus sylvatica</name>
    <name type="common">Beechnut</name>
    <dbReference type="NCBI Taxonomy" id="28930"/>
    <lineage>
        <taxon>Eukaryota</taxon>
        <taxon>Viridiplantae</taxon>
        <taxon>Streptophyta</taxon>
        <taxon>Embryophyta</taxon>
        <taxon>Tracheophyta</taxon>
        <taxon>Spermatophyta</taxon>
        <taxon>Magnoliopsida</taxon>
        <taxon>eudicotyledons</taxon>
        <taxon>Gunneridae</taxon>
        <taxon>Pentapetalae</taxon>
        <taxon>rosids</taxon>
        <taxon>fabids</taxon>
        <taxon>Fagales</taxon>
        <taxon>Fagaceae</taxon>
        <taxon>Fagus</taxon>
    </lineage>
</organism>
<accession>A0A2N9EX17</accession>
<dbReference type="EMBL" id="OIVN01000384">
    <property type="protein sequence ID" value="SPC79385.1"/>
    <property type="molecule type" value="Genomic_DNA"/>
</dbReference>
<keyword evidence="1" id="KW-0472">Membrane</keyword>
<name>A0A2N9EX17_FAGSY</name>
<protein>
    <submittedName>
        <fullName evidence="2">Uncharacterized protein</fullName>
    </submittedName>
</protein>
<evidence type="ECO:0000256" key="1">
    <source>
        <dbReference type="SAM" id="Phobius"/>
    </source>
</evidence>
<evidence type="ECO:0000313" key="2">
    <source>
        <dbReference type="EMBL" id="SPC79385.1"/>
    </source>
</evidence>